<proteinExistence type="predicted"/>
<dbReference type="Gene3D" id="2.60.40.3830">
    <property type="match status" value="1"/>
</dbReference>
<dbReference type="AlphaFoldDB" id="A0A6B8RVD7"/>
<evidence type="ECO:0008006" key="3">
    <source>
        <dbReference type="Google" id="ProtNLM"/>
    </source>
</evidence>
<name>A0A6B8RVD7_9BACL</name>
<dbReference type="EMBL" id="CP034235">
    <property type="protein sequence ID" value="QGQ99393.1"/>
    <property type="molecule type" value="Genomic_DNA"/>
</dbReference>
<sequence>MKLIKHLIFIFAVLFIVTGCENDKEAINWVISQSFKAGDLTLYGIKDKVGLIKMNGNEEKLFIANTGGLYYVYFWGNGKELKGKYKLLATNKETGEQIKLYEWPIEAIKDSTGADASSGGKYSLPQSGLWKLDFYIADEFFDTIIVNAENKS</sequence>
<evidence type="ECO:0000313" key="2">
    <source>
        <dbReference type="Proteomes" id="UP000426246"/>
    </source>
</evidence>
<dbReference type="OrthoDB" id="2381403at2"/>
<organism evidence="1 2">
    <name type="scientific">Paenibacillus psychroresistens</name>
    <dbReference type="NCBI Taxonomy" id="1778678"/>
    <lineage>
        <taxon>Bacteria</taxon>
        <taxon>Bacillati</taxon>
        <taxon>Bacillota</taxon>
        <taxon>Bacilli</taxon>
        <taxon>Bacillales</taxon>
        <taxon>Paenibacillaceae</taxon>
        <taxon>Paenibacillus</taxon>
    </lineage>
</organism>
<evidence type="ECO:0000313" key="1">
    <source>
        <dbReference type="EMBL" id="QGQ99393.1"/>
    </source>
</evidence>
<gene>
    <name evidence="1" type="ORF">EHS13_33295</name>
</gene>
<dbReference type="RefSeq" id="WP_155704557.1">
    <property type="nucleotide sequence ID" value="NZ_CP034235.1"/>
</dbReference>
<accession>A0A6B8RVD7</accession>
<dbReference type="KEGG" id="ppsc:EHS13_33295"/>
<keyword evidence="2" id="KW-1185">Reference proteome</keyword>
<reference evidence="2" key="1">
    <citation type="submission" date="2018-11" db="EMBL/GenBank/DDBJ databases">
        <title>Complete genome sequence of Paenibacillus sp. ML311-T8.</title>
        <authorList>
            <person name="Nam Y.-D."/>
            <person name="Kang J."/>
            <person name="Chung W.-H."/>
            <person name="Park Y.S."/>
        </authorList>
    </citation>
    <scope>NUCLEOTIDE SEQUENCE [LARGE SCALE GENOMIC DNA]</scope>
    <source>
        <strain evidence="2">ML311-T8</strain>
    </source>
</reference>
<protein>
    <recommendedName>
        <fullName evidence="3">DUF4871 domain-containing protein</fullName>
    </recommendedName>
</protein>
<dbReference type="PROSITE" id="PS51257">
    <property type="entry name" value="PROKAR_LIPOPROTEIN"/>
    <property type="match status" value="1"/>
</dbReference>
<dbReference type="Proteomes" id="UP000426246">
    <property type="component" value="Chromosome"/>
</dbReference>